<dbReference type="EMBL" id="JAGRRH010000016">
    <property type="protein sequence ID" value="KAG7354575.1"/>
    <property type="molecule type" value="Genomic_DNA"/>
</dbReference>
<sequence>MISNTRVDIVDAFGMSVTTRPFSRTVSSSSSASSTTTKHHSIALYGSRENNNNNNINTEKSINGDLISETAATTPITMDQLMPDESIQEALQNAVNKTIVFEHQEEVKEGEEYDTDETESSSSLSKRVMVSIRYSAESGLKKFFLTAAKRIKDMFPDVILERVILPKVDVGESGFDAKSAFAGSVFEILVDGKVVFRTAPGRKGTQSNEMTVFVSMQELDAAISRARRRRRPSTVVYGEDDDLDDDKSRLQVLKDKAYEINLKKAAQLKKK</sequence>
<evidence type="ECO:0000256" key="1">
    <source>
        <dbReference type="SAM" id="MobiDB-lite"/>
    </source>
</evidence>
<organism evidence="2 3">
    <name type="scientific">Nitzschia inconspicua</name>
    <dbReference type="NCBI Taxonomy" id="303405"/>
    <lineage>
        <taxon>Eukaryota</taxon>
        <taxon>Sar</taxon>
        <taxon>Stramenopiles</taxon>
        <taxon>Ochrophyta</taxon>
        <taxon>Bacillariophyta</taxon>
        <taxon>Bacillariophyceae</taxon>
        <taxon>Bacillariophycidae</taxon>
        <taxon>Bacillariales</taxon>
        <taxon>Bacillariaceae</taxon>
        <taxon>Nitzschia</taxon>
    </lineage>
</organism>
<protein>
    <submittedName>
        <fullName evidence="2">Uncharacterized protein</fullName>
    </submittedName>
</protein>
<reference evidence="2" key="1">
    <citation type="journal article" date="2021" name="Sci. Rep.">
        <title>Diploid genomic architecture of Nitzschia inconspicua, an elite biomass production diatom.</title>
        <authorList>
            <person name="Oliver A."/>
            <person name="Podell S."/>
            <person name="Pinowska A."/>
            <person name="Traller J.C."/>
            <person name="Smith S.R."/>
            <person name="McClure R."/>
            <person name="Beliaev A."/>
            <person name="Bohutskyi P."/>
            <person name="Hill E.A."/>
            <person name="Rabines A."/>
            <person name="Zheng H."/>
            <person name="Allen L.Z."/>
            <person name="Kuo A."/>
            <person name="Grigoriev I.V."/>
            <person name="Allen A.E."/>
            <person name="Hazlebeck D."/>
            <person name="Allen E.E."/>
        </authorList>
    </citation>
    <scope>NUCLEOTIDE SEQUENCE</scope>
    <source>
        <strain evidence="2">Hildebrandi</strain>
    </source>
</reference>
<name>A0A9K3L2N6_9STRA</name>
<comment type="caution">
    <text evidence="2">The sequence shown here is derived from an EMBL/GenBank/DDBJ whole genome shotgun (WGS) entry which is preliminary data.</text>
</comment>
<evidence type="ECO:0000313" key="2">
    <source>
        <dbReference type="EMBL" id="KAG7354575.1"/>
    </source>
</evidence>
<keyword evidence="3" id="KW-1185">Reference proteome</keyword>
<evidence type="ECO:0000313" key="3">
    <source>
        <dbReference type="Proteomes" id="UP000693970"/>
    </source>
</evidence>
<dbReference type="Proteomes" id="UP000693970">
    <property type="component" value="Unassembled WGS sequence"/>
</dbReference>
<accession>A0A9K3L2N6</accession>
<proteinExistence type="predicted"/>
<dbReference type="AlphaFoldDB" id="A0A9K3L2N6"/>
<dbReference type="OrthoDB" id="44683at2759"/>
<feature type="compositionally biased region" description="Low complexity" evidence="1">
    <location>
        <begin position="22"/>
        <end position="36"/>
    </location>
</feature>
<reference evidence="2" key="2">
    <citation type="submission" date="2021-04" db="EMBL/GenBank/DDBJ databases">
        <authorList>
            <person name="Podell S."/>
        </authorList>
    </citation>
    <scope>NUCLEOTIDE SEQUENCE</scope>
    <source>
        <strain evidence="2">Hildebrandi</strain>
    </source>
</reference>
<feature type="region of interest" description="Disordered" evidence="1">
    <location>
        <begin position="22"/>
        <end position="60"/>
    </location>
</feature>
<gene>
    <name evidence="2" type="ORF">IV203_003931</name>
</gene>